<dbReference type="Proteomes" id="UP000219621">
    <property type="component" value="Unassembled WGS sequence"/>
</dbReference>
<dbReference type="Pfam" id="PF12399">
    <property type="entry name" value="BCA_ABC_TP_C"/>
    <property type="match status" value="1"/>
</dbReference>
<dbReference type="GO" id="GO:0005886">
    <property type="term" value="C:plasma membrane"/>
    <property type="evidence" value="ECO:0007669"/>
    <property type="project" value="TreeGrafter"/>
</dbReference>
<keyword evidence="3 5" id="KW-0067">ATP-binding</keyword>
<accession>A0A286GVJ2</accession>
<dbReference type="InterPro" id="IPR032823">
    <property type="entry name" value="BCA_ABC_TP_C"/>
</dbReference>
<evidence type="ECO:0000259" key="4">
    <source>
        <dbReference type="PROSITE" id="PS50893"/>
    </source>
</evidence>
<proteinExistence type="predicted"/>
<keyword evidence="2" id="KW-0547">Nucleotide-binding</keyword>
<dbReference type="InterPro" id="IPR003593">
    <property type="entry name" value="AAA+_ATPase"/>
</dbReference>
<sequence>MLALDDVSMNFGGVAALRNVTFAMDEGETLGLIGPNGAGKTTLFNVISGVLTPSAGRLEFAGKPLGKAANWRRARQGIGRTFQIPQPMHELTVRENLMVAQRFGAGRTDGRRIDEILDLLDLTAKQHIDAAHGLALTEQKALEVGKALAVEPRLLMLDEVLGGLETATKRAFGQTLQRVRERYGLTMIVIEHDIETIKTLCPRVVVLNFGELIADGTPDEVFNDARVIRSYTGDSAA</sequence>
<dbReference type="InterPro" id="IPR003439">
    <property type="entry name" value="ABC_transporter-like_ATP-bd"/>
</dbReference>
<organism evidence="5 6">
    <name type="scientific">Caenispirillum bisanense</name>
    <dbReference type="NCBI Taxonomy" id="414052"/>
    <lineage>
        <taxon>Bacteria</taxon>
        <taxon>Pseudomonadati</taxon>
        <taxon>Pseudomonadota</taxon>
        <taxon>Alphaproteobacteria</taxon>
        <taxon>Rhodospirillales</taxon>
        <taxon>Novispirillaceae</taxon>
        <taxon>Caenispirillum</taxon>
    </lineage>
</organism>
<dbReference type="PANTHER" id="PTHR45772">
    <property type="entry name" value="CONSERVED COMPONENT OF ABC TRANSPORTER FOR NATURAL AMINO ACIDS-RELATED"/>
    <property type="match status" value="1"/>
</dbReference>
<evidence type="ECO:0000313" key="5">
    <source>
        <dbReference type="EMBL" id="SOD99563.1"/>
    </source>
</evidence>
<dbReference type="SMART" id="SM00382">
    <property type="entry name" value="AAA"/>
    <property type="match status" value="1"/>
</dbReference>
<dbReference type="GO" id="GO:0005524">
    <property type="term" value="F:ATP binding"/>
    <property type="evidence" value="ECO:0007669"/>
    <property type="project" value="UniProtKB-KW"/>
</dbReference>
<dbReference type="EMBL" id="OCNJ01000009">
    <property type="protein sequence ID" value="SOD99563.1"/>
    <property type="molecule type" value="Genomic_DNA"/>
</dbReference>
<reference evidence="5 6" key="1">
    <citation type="submission" date="2017-09" db="EMBL/GenBank/DDBJ databases">
        <authorList>
            <person name="Ehlers B."/>
            <person name="Leendertz F.H."/>
        </authorList>
    </citation>
    <scope>NUCLEOTIDE SEQUENCE [LARGE SCALE GENOMIC DNA]</scope>
    <source>
        <strain evidence="5 6">USBA 140</strain>
    </source>
</reference>
<dbReference type="Gene3D" id="3.40.50.300">
    <property type="entry name" value="P-loop containing nucleotide triphosphate hydrolases"/>
    <property type="match status" value="1"/>
</dbReference>
<dbReference type="AlphaFoldDB" id="A0A286GVJ2"/>
<keyword evidence="1" id="KW-0813">Transport</keyword>
<dbReference type="Pfam" id="PF00005">
    <property type="entry name" value="ABC_tran"/>
    <property type="match status" value="1"/>
</dbReference>
<feature type="domain" description="ABC transporter" evidence="4">
    <location>
        <begin position="2"/>
        <end position="234"/>
    </location>
</feature>
<dbReference type="OrthoDB" id="9779872at2"/>
<dbReference type="InterPro" id="IPR051120">
    <property type="entry name" value="ABC_AA/LPS_Transport"/>
</dbReference>
<evidence type="ECO:0000256" key="2">
    <source>
        <dbReference type="ARBA" id="ARBA00022741"/>
    </source>
</evidence>
<keyword evidence="6" id="KW-1185">Reference proteome</keyword>
<dbReference type="RefSeq" id="WP_097280732.1">
    <property type="nucleotide sequence ID" value="NZ_OCNJ01000009.1"/>
</dbReference>
<dbReference type="InterPro" id="IPR027417">
    <property type="entry name" value="P-loop_NTPase"/>
</dbReference>
<evidence type="ECO:0000256" key="1">
    <source>
        <dbReference type="ARBA" id="ARBA00022448"/>
    </source>
</evidence>
<dbReference type="PROSITE" id="PS50893">
    <property type="entry name" value="ABC_TRANSPORTER_2"/>
    <property type="match status" value="1"/>
</dbReference>
<evidence type="ECO:0000256" key="3">
    <source>
        <dbReference type="ARBA" id="ARBA00022840"/>
    </source>
</evidence>
<dbReference type="GO" id="GO:0016887">
    <property type="term" value="F:ATP hydrolysis activity"/>
    <property type="evidence" value="ECO:0007669"/>
    <property type="project" value="InterPro"/>
</dbReference>
<dbReference type="SUPFAM" id="SSF52540">
    <property type="entry name" value="P-loop containing nucleoside triphosphate hydrolases"/>
    <property type="match status" value="1"/>
</dbReference>
<evidence type="ECO:0000313" key="6">
    <source>
        <dbReference type="Proteomes" id="UP000219621"/>
    </source>
</evidence>
<gene>
    <name evidence="5" type="ORF">SAMN05421508_10965</name>
</gene>
<name>A0A286GVJ2_9PROT</name>
<protein>
    <submittedName>
        <fullName evidence="5">Amino acid/amide ABC transporter ATP-binding protein 1, HAAT family</fullName>
    </submittedName>
</protein>